<dbReference type="Proteomes" id="UP000076842">
    <property type="component" value="Unassembled WGS sequence"/>
</dbReference>
<gene>
    <name evidence="2" type="ORF">CALCODRAFT_510149</name>
</gene>
<accession>A0A165ESJ0</accession>
<evidence type="ECO:0000256" key="1">
    <source>
        <dbReference type="SAM" id="MobiDB-lite"/>
    </source>
</evidence>
<proteinExistence type="predicted"/>
<dbReference type="EMBL" id="KV423995">
    <property type="protein sequence ID" value="KZT55446.1"/>
    <property type="molecule type" value="Genomic_DNA"/>
</dbReference>
<keyword evidence="3" id="KW-1185">Reference proteome</keyword>
<feature type="region of interest" description="Disordered" evidence="1">
    <location>
        <begin position="1"/>
        <end position="75"/>
    </location>
</feature>
<feature type="compositionally biased region" description="Basic and acidic residues" evidence="1">
    <location>
        <begin position="41"/>
        <end position="69"/>
    </location>
</feature>
<sequence>MPSISSSKKRSSAVIDSTEQNHRKQRAKVDREEAVLPEESLDAKDITRDSEATPEDQESRVDGVTHLDEPTADDPLNLRNSGLSVDFITRIIGMREYEDADRGVYYVTHVPRDLHFGKEFMFDMSNFLVRSDNQPIIIWIIGRIVTAVFQHDDGEWPDQPYITFSPLVREDLRAVTQICNEYAMPKQDLDLNPFGTVYAGRFQKRYKSEKPATQFRSVFDATTCMRKRKDMKPYDVTKLKRDDIVLAELRVKKRFEPQGADVEKNDRSYKITFQLDAINVLYVAPDRDADPASQFSF</sequence>
<evidence type="ECO:0000313" key="2">
    <source>
        <dbReference type="EMBL" id="KZT55446.1"/>
    </source>
</evidence>
<dbReference type="OrthoDB" id="2873829at2759"/>
<dbReference type="InParanoid" id="A0A165ESJ0"/>
<name>A0A165ESJ0_9BASI</name>
<organism evidence="2 3">
    <name type="scientific">Calocera cornea HHB12733</name>
    <dbReference type="NCBI Taxonomy" id="1353952"/>
    <lineage>
        <taxon>Eukaryota</taxon>
        <taxon>Fungi</taxon>
        <taxon>Dikarya</taxon>
        <taxon>Basidiomycota</taxon>
        <taxon>Agaricomycotina</taxon>
        <taxon>Dacrymycetes</taxon>
        <taxon>Dacrymycetales</taxon>
        <taxon>Dacrymycetaceae</taxon>
        <taxon>Calocera</taxon>
    </lineage>
</organism>
<dbReference type="AlphaFoldDB" id="A0A165ESJ0"/>
<evidence type="ECO:0000313" key="3">
    <source>
        <dbReference type="Proteomes" id="UP000076842"/>
    </source>
</evidence>
<reference evidence="2 3" key="1">
    <citation type="journal article" date="2016" name="Mol. Biol. Evol.">
        <title>Comparative Genomics of Early-Diverging Mushroom-Forming Fungi Provides Insights into the Origins of Lignocellulose Decay Capabilities.</title>
        <authorList>
            <person name="Nagy L.G."/>
            <person name="Riley R."/>
            <person name="Tritt A."/>
            <person name="Adam C."/>
            <person name="Daum C."/>
            <person name="Floudas D."/>
            <person name="Sun H."/>
            <person name="Yadav J.S."/>
            <person name="Pangilinan J."/>
            <person name="Larsson K.H."/>
            <person name="Matsuura K."/>
            <person name="Barry K."/>
            <person name="Labutti K."/>
            <person name="Kuo R."/>
            <person name="Ohm R.A."/>
            <person name="Bhattacharya S.S."/>
            <person name="Shirouzu T."/>
            <person name="Yoshinaga Y."/>
            <person name="Martin F.M."/>
            <person name="Grigoriev I.V."/>
            <person name="Hibbett D.S."/>
        </authorList>
    </citation>
    <scope>NUCLEOTIDE SEQUENCE [LARGE SCALE GENOMIC DNA]</scope>
    <source>
        <strain evidence="2 3">HHB12733</strain>
    </source>
</reference>
<protein>
    <submittedName>
        <fullName evidence="2">Uncharacterized protein</fullName>
    </submittedName>
</protein>
<feature type="compositionally biased region" description="Basic and acidic residues" evidence="1">
    <location>
        <begin position="19"/>
        <end position="34"/>
    </location>
</feature>